<evidence type="ECO:0000259" key="8">
    <source>
        <dbReference type="PROSITE" id="PS50961"/>
    </source>
</evidence>
<dbReference type="Gene3D" id="3.30.70.330">
    <property type="match status" value="2"/>
</dbReference>
<dbReference type="Proteomes" id="UP001552299">
    <property type="component" value="Unassembled WGS sequence"/>
</dbReference>
<keyword evidence="11" id="KW-1185">Reference proteome</keyword>
<dbReference type="SUPFAM" id="SSF54928">
    <property type="entry name" value="RNA-binding domain, RBD"/>
    <property type="match status" value="2"/>
</dbReference>
<feature type="compositionally biased region" description="Basic and acidic residues" evidence="6">
    <location>
        <begin position="283"/>
        <end position="292"/>
    </location>
</feature>
<organism evidence="10 11">
    <name type="scientific">Dendrobium thyrsiflorum</name>
    <name type="common">Pinecone-like raceme dendrobium</name>
    <name type="synonym">Orchid</name>
    <dbReference type="NCBI Taxonomy" id="117978"/>
    <lineage>
        <taxon>Eukaryota</taxon>
        <taxon>Viridiplantae</taxon>
        <taxon>Streptophyta</taxon>
        <taxon>Embryophyta</taxon>
        <taxon>Tracheophyta</taxon>
        <taxon>Spermatophyta</taxon>
        <taxon>Magnoliopsida</taxon>
        <taxon>Liliopsida</taxon>
        <taxon>Asparagales</taxon>
        <taxon>Orchidaceae</taxon>
        <taxon>Epidendroideae</taxon>
        <taxon>Malaxideae</taxon>
        <taxon>Dendrobiinae</taxon>
        <taxon>Dendrobium</taxon>
    </lineage>
</organism>
<dbReference type="PROSITE" id="PS50961">
    <property type="entry name" value="HTH_LA"/>
    <property type="match status" value="1"/>
</dbReference>
<comment type="function">
    <text evidence="4">Binds to the 3' poly(U) terminus of nascent RNA polymerase III transcripts, protecting them from exonuclease digestion and facilitating their folding and maturation.</text>
</comment>
<dbReference type="CDD" id="cd08030">
    <property type="entry name" value="LA_like_plant"/>
    <property type="match status" value="1"/>
</dbReference>
<gene>
    <name evidence="10" type="ORF">M5K25_010785</name>
</gene>
<evidence type="ECO:0000259" key="9">
    <source>
        <dbReference type="PROSITE" id="PS51939"/>
    </source>
</evidence>
<dbReference type="PROSITE" id="PS51939">
    <property type="entry name" value="XRRM"/>
    <property type="match status" value="1"/>
</dbReference>
<comment type="subcellular location">
    <subcellularLocation>
        <location evidence="1">Nucleus</location>
    </subcellularLocation>
</comment>
<dbReference type="InterPro" id="IPR035979">
    <property type="entry name" value="RBD_domain_sf"/>
</dbReference>
<dbReference type="Pfam" id="PF05383">
    <property type="entry name" value="La"/>
    <property type="match status" value="1"/>
</dbReference>
<evidence type="ECO:0008006" key="12">
    <source>
        <dbReference type="Google" id="ProtNLM"/>
    </source>
</evidence>
<protein>
    <recommendedName>
        <fullName evidence="12">La protein 1</fullName>
    </recommendedName>
</protein>
<feature type="compositionally biased region" description="Basic residues" evidence="6">
    <location>
        <begin position="464"/>
        <end position="474"/>
    </location>
</feature>
<feature type="compositionally biased region" description="Basic and acidic residues" evidence="6">
    <location>
        <begin position="475"/>
        <end position="489"/>
    </location>
</feature>
<evidence type="ECO:0000313" key="10">
    <source>
        <dbReference type="EMBL" id="KAL0918754.1"/>
    </source>
</evidence>
<comment type="caution">
    <text evidence="10">The sequence shown here is derived from an EMBL/GenBank/DDBJ whole genome shotgun (WGS) entry which is preliminary data.</text>
</comment>
<dbReference type="PRINTS" id="PR00302">
    <property type="entry name" value="LUPUSLA"/>
</dbReference>
<dbReference type="EMBL" id="JANQDX010000009">
    <property type="protein sequence ID" value="KAL0918754.1"/>
    <property type="molecule type" value="Genomic_DNA"/>
</dbReference>
<evidence type="ECO:0000256" key="5">
    <source>
        <dbReference type="PROSITE-ProRule" id="PRU00332"/>
    </source>
</evidence>
<dbReference type="GO" id="GO:0003723">
    <property type="term" value="F:RNA binding"/>
    <property type="evidence" value="ECO:0007669"/>
    <property type="project" value="UniProtKB-UniRule"/>
</dbReference>
<evidence type="ECO:0000256" key="3">
    <source>
        <dbReference type="ARBA" id="ARBA00023242"/>
    </source>
</evidence>
<dbReference type="PANTHER" id="PTHR22792:SF140">
    <property type="entry name" value="ACHILLES, ISOFORM A"/>
    <property type="match status" value="1"/>
</dbReference>
<dbReference type="AlphaFoldDB" id="A0ABD0V0J8"/>
<evidence type="ECO:0000256" key="4">
    <source>
        <dbReference type="ARBA" id="ARBA00057261"/>
    </source>
</evidence>
<proteinExistence type="predicted"/>
<sequence>MIGKSPSSKRLRRAVRRLGTFMQVKFQNPNNIVYLRRKTMAVTLDDEKTKNVIRQVEFYFSDSNLPRDKFLRTTVEESEDGLVSLALICSFSRMRKHLGLGELKPEEIAEETVLAVAEVLRKSSSLRVSEDGKKIGRSTELLKPEDVIEQVDSRTVAASPLPYDVKIEDVQAFFGEKGKVNSVRLPRHIGDKRAFCGAALIEFSDEDVAKKVLQEKIIYAGVDLELTTKNDFDVEREKKVEGVGRNRSSKDSSNKDSSNESYPKGLIVAFELKPMAVPSAKQNDSEIVKEVEVNDTAPSKSSKSDEATENIDHEEKSSENIVEEGGGNAQADDLQNEEKAAGDSSQNNEMESDKVLPTDEENKPAGSADDTVVVTREDLKEVFQKFGIVKYIDFRMGEESGFIRFEEPDAAIKARAISVLSEEGGLVVKKKYIATLEALTGEAERDYWSLLRGNKDKFRENRNYRGRGKHHRGGRHFDGKRSRDTDYSVRGRPNKAQKVSD</sequence>
<feature type="domain" description="HTH La-type RNA-binding" evidence="8">
    <location>
        <begin position="42"/>
        <end position="147"/>
    </location>
</feature>
<dbReference type="Pfam" id="PF08777">
    <property type="entry name" value="RRM_3"/>
    <property type="match status" value="1"/>
</dbReference>
<name>A0ABD0V0J8_DENTH</name>
<keyword evidence="2 5" id="KW-0694">RNA-binding</keyword>
<dbReference type="InterPro" id="IPR000504">
    <property type="entry name" value="RRM_dom"/>
</dbReference>
<dbReference type="InterPro" id="IPR036388">
    <property type="entry name" value="WH-like_DNA-bd_sf"/>
</dbReference>
<dbReference type="InterPro" id="IPR012677">
    <property type="entry name" value="Nucleotide-bd_a/b_plait_sf"/>
</dbReference>
<feature type="domain" description="XRRM" evidence="9">
    <location>
        <begin position="349"/>
        <end position="483"/>
    </location>
</feature>
<dbReference type="InterPro" id="IPR036390">
    <property type="entry name" value="WH_DNA-bd_sf"/>
</dbReference>
<feature type="compositionally biased region" description="Basic and acidic residues" evidence="6">
    <location>
        <begin position="238"/>
        <end position="258"/>
    </location>
</feature>
<evidence type="ECO:0000256" key="1">
    <source>
        <dbReference type="ARBA" id="ARBA00004123"/>
    </source>
</evidence>
<keyword evidence="3" id="KW-0539">Nucleus</keyword>
<dbReference type="GO" id="GO:0005634">
    <property type="term" value="C:nucleus"/>
    <property type="evidence" value="ECO:0007669"/>
    <property type="project" value="UniProtKB-SubCell"/>
</dbReference>
<dbReference type="Gene3D" id="1.10.10.10">
    <property type="entry name" value="Winged helix-like DNA-binding domain superfamily/Winged helix DNA-binding domain"/>
    <property type="match status" value="1"/>
</dbReference>
<feature type="region of interest" description="Disordered" evidence="6">
    <location>
        <begin position="279"/>
        <end position="370"/>
    </location>
</feature>
<dbReference type="SUPFAM" id="SSF46785">
    <property type="entry name" value="Winged helix' DNA-binding domain"/>
    <property type="match status" value="1"/>
</dbReference>
<feature type="domain" description="RRM" evidence="7">
    <location>
        <begin position="154"/>
        <end position="239"/>
    </location>
</feature>
<feature type="region of interest" description="Disordered" evidence="6">
    <location>
        <begin position="238"/>
        <end position="261"/>
    </location>
</feature>
<evidence type="ECO:0000256" key="6">
    <source>
        <dbReference type="SAM" id="MobiDB-lite"/>
    </source>
</evidence>
<evidence type="ECO:0000313" key="11">
    <source>
        <dbReference type="Proteomes" id="UP001552299"/>
    </source>
</evidence>
<dbReference type="SMART" id="SM00715">
    <property type="entry name" value="LA"/>
    <property type="match status" value="1"/>
</dbReference>
<accession>A0ABD0V0J8</accession>
<dbReference type="PANTHER" id="PTHR22792">
    <property type="entry name" value="LUPUS LA PROTEIN-RELATED"/>
    <property type="match status" value="1"/>
</dbReference>
<dbReference type="SMART" id="SM00360">
    <property type="entry name" value="RRM"/>
    <property type="match status" value="2"/>
</dbReference>
<reference evidence="10 11" key="1">
    <citation type="journal article" date="2024" name="Plant Biotechnol. J.">
        <title>Dendrobium thyrsiflorum genome and its molecular insights into genes involved in important horticultural traits.</title>
        <authorList>
            <person name="Chen B."/>
            <person name="Wang J.Y."/>
            <person name="Zheng P.J."/>
            <person name="Li K.L."/>
            <person name="Liang Y.M."/>
            <person name="Chen X.F."/>
            <person name="Zhang C."/>
            <person name="Zhao X."/>
            <person name="He X."/>
            <person name="Zhang G.Q."/>
            <person name="Liu Z.J."/>
            <person name="Xu Q."/>
        </authorList>
    </citation>
    <scope>NUCLEOTIDE SEQUENCE [LARGE SCALE GENOMIC DNA]</scope>
    <source>
        <strain evidence="10">GZMU011</strain>
    </source>
</reference>
<feature type="compositionally biased region" description="Basic and acidic residues" evidence="6">
    <location>
        <begin position="351"/>
        <end position="363"/>
    </location>
</feature>
<feature type="region of interest" description="Disordered" evidence="6">
    <location>
        <begin position="461"/>
        <end position="501"/>
    </location>
</feature>
<dbReference type="Pfam" id="PF00076">
    <property type="entry name" value="RRM_1"/>
    <property type="match status" value="1"/>
</dbReference>
<dbReference type="InterPro" id="IPR006630">
    <property type="entry name" value="La_HTH"/>
</dbReference>
<evidence type="ECO:0000259" key="7">
    <source>
        <dbReference type="PROSITE" id="PS50102"/>
    </source>
</evidence>
<evidence type="ECO:0000256" key="2">
    <source>
        <dbReference type="ARBA" id="ARBA00022884"/>
    </source>
</evidence>
<feature type="compositionally biased region" description="Basic and acidic residues" evidence="6">
    <location>
        <begin position="302"/>
        <end position="318"/>
    </location>
</feature>
<dbReference type="InterPro" id="IPR002344">
    <property type="entry name" value="Lupus_La"/>
</dbReference>
<dbReference type="FunFam" id="1.10.10.10:FF:000795">
    <property type="entry name" value="La protein 2"/>
    <property type="match status" value="1"/>
</dbReference>
<dbReference type="GO" id="GO:1990904">
    <property type="term" value="C:ribonucleoprotein complex"/>
    <property type="evidence" value="ECO:0007669"/>
    <property type="project" value="UniProtKB-UniRule"/>
</dbReference>
<dbReference type="InterPro" id="IPR045180">
    <property type="entry name" value="La_dom_prot"/>
</dbReference>
<dbReference type="CDD" id="cd12291">
    <property type="entry name" value="RRM1_La"/>
    <property type="match status" value="1"/>
</dbReference>
<dbReference type="PROSITE" id="PS50102">
    <property type="entry name" value="RRM"/>
    <property type="match status" value="1"/>
</dbReference>
<dbReference type="InterPro" id="IPR014886">
    <property type="entry name" value="La_xRRM"/>
</dbReference>